<feature type="compositionally biased region" description="Basic residues" evidence="9">
    <location>
        <begin position="20"/>
        <end position="50"/>
    </location>
</feature>
<dbReference type="Proteomes" id="UP000249218">
    <property type="component" value="Unassembled WGS sequence"/>
</dbReference>
<dbReference type="Gene3D" id="3.10.10.10">
    <property type="entry name" value="HIV Type 1 Reverse Transcriptase, subunit A, domain 1"/>
    <property type="match status" value="1"/>
</dbReference>
<dbReference type="SUPFAM" id="SSF50630">
    <property type="entry name" value="Acid proteases"/>
    <property type="match status" value="1"/>
</dbReference>
<dbReference type="EMBL" id="KZ149989">
    <property type="protein sequence ID" value="PZC75624.1"/>
    <property type="molecule type" value="Genomic_DNA"/>
</dbReference>
<keyword evidence="4" id="KW-0548">Nucleotidyltransferase</keyword>
<keyword evidence="6" id="KW-0255">Endonuclease</keyword>
<dbReference type="InterPro" id="IPR036397">
    <property type="entry name" value="RNaseH_sf"/>
</dbReference>
<feature type="compositionally biased region" description="Basic and acidic residues" evidence="9">
    <location>
        <begin position="1"/>
        <end position="18"/>
    </location>
</feature>
<dbReference type="InterPro" id="IPR043128">
    <property type="entry name" value="Rev_trsase/Diguanyl_cyclase"/>
</dbReference>
<dbReference type="Gene3D" id="3.30.420.10">
    <property type="entry name" value="Ribonuclease H-like superfamily/Ribonuclease H"/>
    <property type="match status" value="1"/>
</dbReference>
<dbReference type="GO" id="GO:0003964">
    <property type="term" value="F:RNA-directed DNA polymerase activity"/>
    <property type="evidence" value="ECO:0007669"/>
    <property type="project" value="UniProtKB-KW"/>
</dbReference>
<accession>A0A2W1BPU0</accession>
<name>A0A2W1BPU0_HELAM</name>
<dbReference type="Pfam" id="PF00078">
    <property type="entry name" value="RVT_1"/>
    <property type="match status" value="1"/>
</dbReference>
<dbReference type="FunFam" id="3.10.10.10:FF:000007">
    <property type="entry name" value="Retrovirus-related Pol polyprotein from transposon 17.6-like Protein"/>
    <property type="match status" value="1"/>
</dbReference>
<dbReference type="InterPro" id="IPR041373">
    <property type="entry name" value="RT_RNaseH"/>
</dbReference>
<dbReference type="Gene3D" id="3.30.70.270">
    <property type="match status" value="2"/>
</dbReference>
<dbReference type="FunFam" id="3.10.20.370:FF:000001">
    <property type="entry name" value="Retrovirus-related Pol polyprotein from transposon 17.6-like protein"/>
    <property type="match status" value="1"/>
</dbReference>
<dbReference type="FunFam" id="3.30.70.270:FF:000023">
    <property type="entry name" value="Pol"/>
    <property type="match status" value="1"/>
</dbReference>
<keyword evidence="7" id="KW-0378">Hydrolase</keyword>
<dbReference type="InterPro" id="IPR000477">
    <property type="entry name" value="RT_dom"/>
</dbReference>
<evidence type="ECO:0000259" key="10">
    <source>
        <dbReference type="PROSITE" id="PS50878"/>
    </source>
</evidence>
<dbReference type="InterPro" id="IPR043502">
    <property type="entry name" value="DNA/RNA_pol_sf"/>
</dbReference>
<evidence type="ECO:0000256" key="8">
    <source>
        <dbReference type="ARBA" id="ARBA00022918"/>
    </source>
</evidence>
<evidence type="ECO:0000256" key="7">
    <source>
        <dbReference type="ARBA" id="ARBA00022801"/>
    </source>
</evidence>
<dbReference type="PROSITE" id="PS50878">
    <property type="entry name" value="RT_POL"/>
    <property type="match status" value="1"/>
</dbReference>
<dbReference type="SUPFAM" id="SSF56672">
    <property type="entry name" value="DNA/RNA polymerases"/>
    <property type="match status" value="1"/>
</dbReference>
<feature type="region of interest" description="Disordered" evidence="9">
    <location>
        <begin position="282"/>
        <end position="302"/>
    </location>
</feature>
<dbReference type="OrthoDB" id="8026949at2759"/>
<dbReference type="PANTHER" id="PTHR37984:SF5">
    <property type="entry name" value="PROTEIN NYNRIN-LIKE"/>
    <property type="match status" value="1"/>
</dbReference>
<dbReference type="GO" id="GO:0008233">
    <property type="term" value="F:peptidase activity"/>
    <property type="evidence" value="ECO:0007669"/>
    <property type="project" value="UniProtKB-KW"/>
</dbReference>
<dbReference type="Pfam" id="PF17917">
    <property type="entry name" value="RT_RNaseH"/>
    <property type="match status" value="1"/>
</dbReference>
<dbReference type="CDD" id="cd00303">
    <property type="entry name" value="retropepsin_like"/>
    <property type="match status" value="1"/>
</dbReference>
<evidence type="ECO:0000256" key="9">
    <source>
        <dbReference type="SAM" id="MobiDB-lite"/>
    </source>
</evidence>
<dbReference type="GO" id="GO:0004519">
    <property type="term" value="F:endonuclease activity"/>
    <property type="evidence" value="ECO:0007669"/>
    <property type="project" value="UniProtKB-KW"/>
</dbReference>
<evidence type="ECO:0000256" key="3">
    <source>
        <dbReference type="ARBA" id="ARBA00022679"/>
    </source>
</evidence>
<dbReference type="PANTHER" id="PTHR37984">
    <property type="entry name" value="PROTEIN CBG26694"/>
    <property type="match status" value="1"/>
</dbReference>
<feature type="compositionally biased region" description="Low complexity" evidence="9">
    <location>
        <begin position="284"/>
        <end position="302"/>
    </location>
</feature>
<reference evidence="11 12" key="1">
    <citation type="journal article" date="2017" name="BMC Biol.">
        <title>Genomic innovations, transcriptional plasticity and gene loss underlying the evolution and divergence of two highly polyphagous and invasive Helicoverpa pest species.</title>
        <authorList>
            <person name="Pearce S.L."/>
            <person name="Clarke D.F."/>
            <person name="East P.D."/>
            <person name="Elfekih S."/>
            <person name="Gordon K.H."/>
            <person name="Jermiin L.S."/>
            <person name="McGaughran A."/>
            <person name="Oakeshott J.G."/>
            <person name="Papanikolaou A."/>
            <person name="Perera O.P."/>
            <person name="Rane R.V."/>
            <person name="Richards S."/>
            <person name="Tay W.T."/>
            <person name="Walsh T.K."/>
            <person name="Anderson A."/>
            <person name="Anderson C.J."/>
            <person name="Asgari S."/>
            <person name="Board P.G."/>
            <person name="Bretschneider A."/>
            <person name="Campbell P.M."/>
            <person name="Chertemps T."/>
            <person name="Christeller J.T."/>
            <person name="Coppin C.W."/>
            <person name="Downes S.J."/>
            <person name="Duan G."/>
            <person name="Farnsworth C.A."/>
            <person name="Good R.T."/>
            <person name="Han L.B."/>
            <person name="Han Y.C."/>
            <person name="Hatje K."/>
            <person name="Horne I."/>
            <person name="Huang Y.P."/>
            <person name="Hughes D.S."/>
            <person name="Jacquin-Joly E."/>
            <person name="James W."/>
            <person name="Jhangiani S."/>
            <person name="Kollmar M."/>
            <person name="Kuwar S.S."/>
            <person name="Li S."/>
            <person name="Liu N.Y."/>
            <person name="Maibeche M.T."/>
            <person name="Miller J.R."/>
            <person name="Montagne N."/>
            <person name="Perry T."/>
            <person name="Qu J."/>
            <person name="Song S.V."/>
            <person name="Sutton G.G."/>
            <person name="Vogel H."/>
            <person name="Walenz B.P."/>
            <person name="Xu W."/>
            <person name="Zhang H.J."/>
            <person name="Zou Z."/>
            <person name="Batterham P."/>
            <person name="Edwards O.R."/>
            <person name="Feyereisen R."/>
            <person name="Gibbs R.A."/>
            <person name="Heckel D.G."/>
            <person name="McGrath A."/>
            <person name="Robin C."/>
            <person name="Scherer S.E."/>
            <person name="Worley K.C."/>
            <person name="Wu Y.D."/>
        </authorList>
    </citation>
    <scope>NUCLEOTIDE SEQUENCE [LARGE SCALE GENOMIC DNA]</scope>
    <source>
        <strain evidence="11">Harm_GR_Male_#8</strain>
        <tissue evidence="11">Whole organism</tissue>
    </source>
</reference>
<evidence type="ECO:0000256" key="1">
    <source>
        <dbReference type="ARBA" id="ARBA00012493"/>
    </source>
</evidence>
<organism evidence="11 12">
    <name type="scientific">Helicoverpa armigera</name>
    <name type="common">Cotton bollworm</name>
    <name type="synonym">Heliothis armigera</name>
    <dbReference type="NCBI Taxonomy" id="29058"/>
    <lineage>
        <taxon>Eukaryota</taxon>
        <taxon>Metazoa</taxon>
        <taxon>Ecdysozoa</taxon>
        <taxon>Arthropoda</taxon>
        <taxon>Hexapoda</taxon>
        <taxon>Insecta</taxon>
        <taxon>Pterygota</taxon>
        <taxon>Neoptera</taxon>
        <taxon>Endopterygota</taxon>
        <taxon>Lepidoptera</taxon>
        <taxon>Glossata</taxon>
        <taxon>Ditrysia</taxon>
        <taxon>Noctuoidea</taxon>
        <taxon>Noctuidae</taxon>
        <taxon>Heliothinae</taxon>
        <taxon>Helicoverpa</taxon>
    </lineage>
</organism>
<dbReference type="EC" id="2.7.7.49" evidence="1"/>
<evidence type="ECO:0000256" key="4">
    <source>
        <dbReference type="ARBA" id="ARBA00022695"/>
    </source>
</evidence>
<dbReference type="GO" id="GO:0008270">
    <property type="term" value="F:zinc ion binding"/>
    <property type="evidence" value="ECO:0007669"/>
    <property type="project" value="InterPro"/>
</dbReference>
<keyword evidence="8" id="KW-0695">RNA-directed DNA polymerase</keyword>
<dbReference type="GO" id="GO:0003676">
    <property type="term" value="F:nucleic acid binding"/>
    <property type="evidence" value="ECO:0007669"/>
    <property type="project" value="InterPro"/>
</dbReference>
<dbReference type="AlphaFoldDB" id="A0A2W1BPU0"/>
<evidence type="ECO:0000313" key="11">
    <source>
        <dbReference type="EMBL" id="PZC75624.1"/>
    </source>
</evidence>
<dbReference type="InterPro" id="IPR036875">
    <property type="entry name" value="Znf_CCHC_sf"/>
</dbReference>
<dbReference type="Gene3D" id="3.10.20.370">
    <property type="match status" value="1"/>
</dbReference>
<feature type="compositionally biased region" description="Polar residues" evidence="9">
    <location>
        <begin position="103"/>
        <end position="112"/>
    </location>
</feature>
<gene>
    <name evidence="11" type="primary">HaOG205900</name>
    <name evidence="11" type="ORF">B5X24_HaOG205900</name>
</gene>
<feature type="compositionally biased region" description="Basic and acidic residues" evidence="9">
    <location>
        <begin position="90"/>
        <end position="101"/>
    </location>
</feature>
<proteinExistence type="predicted"/>
<protein>
    <recommendedName>
        <fullName evidence="1">RNA-directed DNA polymerase</fullName>
        <ecNumber evidence="1">2.7.7.49</ecNumber>
    </recommendedName>
</protein>
<dbReference type="CDD" id="cd09274">
    <property type="entry name" value="RNase_HI_RT_Ty3"/>
    <property type="match status" value="1"/>
</dbReference>
<keyword evidence="3" id="KW-0808">Transferase</keyword>
<feature type="region of interest" description="Disordered" evidence="9">
    <location>
        <begin position="74"/>
        <end position="116"/>
    </location>
</feature>
<sequence length="1275" mass="146277">MDQRSEREASHRRLETPSRGHTRLSGRRSRSRSRSRSHIHSRSHSRSHSLRLREREVAVEREREHLRLLEQDLQEERERESRQHGARRRRQEDGGVDERQRGLQPQPSQNAHSSHRNLDYKNILPEFNPSNKSQRMDVWLKKVNECASVYGWDDKTIVHFAMQKLQGLAKTWYESLDSILYSWNEWQTKLINAFPCEQNFGQSLEDMLKRRCKFNEPIENYYYEKLALLNQCEITGKKAVDCIIHGINDRTLRSSALALRCVEPDQLLKFLSSNSKESFSQQISNNNRNLNSTNNDKTNNKFNSKGPVNQYIRCYNCKEIGHPYQKCTKPLVRCNKCNRVGQCVESCSETGTTNKPNTIVSKTMLISNANPNDKFIKEVSVNGVSLQAFVDLGSEVTLIRHTEFSKLGLEHDNSPSKMKGFGNNVVQSVGSVKLNLNIDGVNATVPCRIVEDSLLEKPLLIGQTFSEQSHIVVYKDANKLQFTDAGADIRNICLGGEKQPLLQIYITDNINIFGAASVKAAIRTKFTVPCQLLRNFIFSRVERVDVVKRLVTVAPGAIDEHQNLGGGGFDESLVRLGESVSVEAKNRLFKLLRRYEGCFAHDLAGLGCTNVASMKIELDSKRPVVYRPYRLSHHEREKVRGMVDEMLQANIIRESVSNYASPIILVRKKDGNLRMCVDYRMLNSITVKERYPMPLIEDEIARLSGHACFITLDLMSGYYQVPISEECKHLTAFITPDGHYEYNRMPFGLANAPAVFQRMMNHVLGAARFDKATVYIDDLLIFGKDATECLDRFEEILQLLQKADLKLNLSKCNFLKDKINYLGYEISAAGMRPGSEKIQSVIHFPCPQNVHGVRQFLGLVGYFRKFIQNFAQIANPLTKLLKKNISWEWTDEQNNAFIDLKNKLSDRPILAIYSHTAETELHTDASRLGIGGIVLQRPQGSSDSFRPVAYFSRQTTPQEKNFHSYELETLAVVCSLKKFRVYLLGKSFRIITDCSALRSTFQKRDLIPRIARWWLVLQEFDCEIEYRSGVKMSHVDALSRNPIDTKEIEDPVRYPAVLAISDNDWLLTLQLGDSELCKIRDVVSSNLDSKGLEYIKENYVLKDNKLFRCLGGDKDKLRWVVPKGARWQLCRLNHDEIGHVGFEKTFEHSLTAQNFNDDDREWDNKLGKIQWGLNNTMQKTTGRSPAEIMFGTSISSEISPILDEVIEQTREDNDLSSLRDDVKTKIDEEQQKQKLYYDKGRRPARLYEIGRGRNGVEPRPDKMRRTLKLEFEANV</sequence>
<evidence type="ECO:0000256" key="6">
    <source>
        <dbReference type="ARBA" id="ARBA00022759"/>
    </source>
</evidence>
<dbReference type="SUPFAM" id="SSF57756">
    <property type="entry name" value="Retrovirus zinc finger-like domains"/>
    <property type="match status" value="1"/>
</dbReference>
<dbReference type="InterPro" id="IPR021109">
    <property type="entry name" value="Peptidase_aspartic_dom_sf"/>
</dbReference>
<dbReference type="CDD" id="cd01647">
    <property type="entry name" value="RT_LTR"/>
    <property type="match status" value="1"/>
</dbReference>
<dbReference type="InterPro" id="IPR050951">
    <property type="entry name" value="Retrovirus_Pol_polyprotein"/>
</dbReference>
<keyword evidence="5" id="KW-0540">Nuclease</keyword>
<evidence type="ECO:0000256" key="5">
    <source>
        <dbReference type="ARBA" id="ARBA00022722"/>
    </source>
</evidence>
<feature type="domain" description="Reverse transcriptase" evidence="10">
    <location>
        <begin position="647"/>
        <end position="826"/>
    </location>
</feature>
<evidence type="ECO:0000256" key="2">
    <source>
        <dbReference type="ARBA" id="ARBA00022670"/>
    </source>
</evidence>
<feature type="region of interest" description="Disordered" evidence="9">
    <location>
        <begin position="1"/>
        <end position="57"/>
    </location>
</feature>
<keyword evidence="2" id="KW-0645">Protease</keyword>
<dbReference type="Gene3D" id="2.40.70.10">
    <property type="entry name" value="Acid Proteases"/>
    <property type="match status" value="1"/>
</dbReference>
<feature type="compositionally biased region" description="Basic and acidic residues" evidence="9">
    <location>
        <begin position="74"/>
        <end position="83"/>
    </location>
</feature>
<evidence type="ECO:0000313" key="12">
    <source>
        <dbReference type="Proteomes" id="UP000249218"/>
    </source>
</evidence>
<dbReference type="GO" id="GO:0006508">
    <property type="term" value="P:proteolysis"/>
    <property type="evidence" value="ECO:0007669"/>
    <property type="project" value="UniProtKB-KW"/>
</dbReference>
<keyword evidence="12" id="KW-1185">Reference proteome</keyword>